<evidence type="ECO:0000313" key="3">
    <source>
        <dbReference type="Proteomes" id="UP000245207"/>
    </source>
</evidence>
<proteinExistence type="predicted"/>
<dbReference type="SUPFAM" id="SSF52200">
    <property type="entry name" value="Toll/Interleukin receptor TIR domain"/>
    <property type="match status" value="1"/>
</dbReference>
<organism evidence="2 3">
    <name type="scientific">Artemisia annua</name>
    <name type="common">Sweet wormwood</name>
    <dbReference type="NCBI Taxonomy" id="35608"/>
    <lineage>
        <taxon>Eukaryota</taxon>
        <taxon>Viridiplantae</taxon>
        <taxon>Streptophyta</taxon>
        <taxon>Embryophyta</taxon>
        <taxon>Tracheophyta</taxon>
        <taxon>Spermatophyta</taxon>
        <taxon>Magnoliopsida</taxon>
        <taxon>eudicotyledons</taxon>
        <taxon>Gunneridae</taxon>
        <taxon>Pentapetalae</taxon>
        <taxon>asterids</taxon>
        <taxon>campanulids</taxon>
        <taxon>Asterales</taxon>
        <taxon>Asteraceae</taxon>
        <taxon>Asteroideae</taxon>
        <taxon>Anthemideae</taxon>
        <taxon>Artemisiinae</taxon>
        <taxon>Artemisia</taxon>
    </lineage>
</organism>
<accession>A0A2U1QB07</accession>
<dbReference type="AlphaFoldDB" id="A0A2U1QB07"/>
<keyword evidence="2" id="KW-0675">Receptor</keyword>
<dbReference type="GO" id="GO:0007165">
    <property type="term" value="P:signal transduction"/>
    <property type="evidence" value="ECO:0007669"/>
    <property type="project" value="InterPro"/>
</dbReference>
<dbReference type="InterPro" id="IPR035897">
    <property type="entry name" value="Toll_tir_struct_dom_sf"/>
</dbReference>
<dbReference type="Gene3D" id="3.40.50.10140">
    <property type="entry name" value="Toll/interleukin-1 receptor homology (TIR) domain"/>
    <property type="match status" value="1"/>
</dbReference>
<feature type="domain" description="TIR" evidence="1">
    <location>
        <begin position="70"/>
        <end position="124"/>
    </location>
</feature>
<keyword evidence="3" id="KW-1185">Reference proteome</keyword>
<name>A0A2U1QB07_ARTAN</name>
<dbReference type="EMBL" id="PKPP01000260">
    <property type="protein sequence ID" value="PWA95167.1"/>
    <property type="molecule type" value="Genomic_DNA"/>
</dbReference>
<dbReference type="OrthoDB" id="6160824at2759"/>
<evidence type="ECO:0000259" key="1">
    <source>
        <dbReference type="Pfam" id="PF01582"/>
    </source>
</evidence>
<gene>
    <name evidence="2" type="ORF">CTI12_AA046910</name>
</gene>
<comment type="caution">
    <text evidence="2">The sequence shown here is derived from an EMBL/GenBank/DDBJ whole genome shotgun (WGS) entry which is preliminary data.</text>
</comment>
<sequence>MLLRTKAFTLTKTMRKSRKGKGSVMISSNPFKTPNFTSLFFPKTTRLRFFFMVFGRACQDYGVSQNDWAQCLPVFYDLEPTEIRKQNGAVGEAFAKHENEEAARKWRVALKEAADMAGWELKNTLDG</sequence>
<evidence type="ECO:0000313" key="2">
    <source>
        <dbReference type="EMBL" id="PWA95167.1"/>
    </source>
</evidence>
<dbReference type="InterPro" id="IPR000157">
    <property type="entry name" value="TIR_dom"/>
</dbReference>
<reference evidence="2 3" key="1">
    <citation type="journal article" date="2018" name="Mol. Plant">
        <title>The genome of Artemisia annua provides insight into the evolution of Asteraceae family and artemisinin biosynthesis.</title>
        <authorList>
            <person name="Shen Q."/>
            <person name="Zhang L."/>
            <person name="Liao Z."/>
            <person name="Wang S."/>
            <person name="Yan T."/>
            <person name="Shi P."/>
            <person name="Liu M."/>
            <person name="Fu X."/>
            <person name="Pan Q."/>
            <person name="Wang Y."/>
            <person name="Lv Z."/>
            <person name="Lu X."/>
            <person name="Zhang F."/>
            <person name="Jiang W."/>
            <person name="Ma Y."/>
            <person name="Chen M."/>
            <person name="Hao X."/>
            <person name="Li L."/>
            <person name="Tang Y."/>
            <person name="Lv G."/>
            <person name="Zhou Y."/>
            <person name="Sun X."/>
            <person name="Brodelius P.E."/>
            <person name="Rose J.K.C."/>
            <person name="Tang K."/>
        </authorList>
    </citation>
    <scope>NUCLEOTIDE SEQUENCE [LARGE SCALE GENOMIC DNA]</scope>
    <source>
        <strain evidence="3">cv. Huhao1</strain>
        <tissue evidence="2">Leaf</tissue>
    </source>
</reference>
<dbReference type="Proteomes" id="UP000245207">
    <property type="component" value="Unassembled WGS sequence"/>
</dbReference>
<protein>
    <submittedName>
        <fullName evidence="2">Toll/interleukin-1 receptor (TIR) domain-containing protein</fullName>
    </submittedName>
</protein>
<dbReference type="Pfam" id="PF01582">
    <property type="entry name" value="TIR"/>
    <property type="match status" value="1"/>
</dbReference>